<dbReference type="EMBL" id="CAMXCT010004523">
    <property type="protein sequence ID" value="CAI4009414.1"/>
    <property type="molecule type" value="Genomic_DNA"/>
</dbReference>
<sequence>MHDLRFVTDPDNGMQLTPGAGKTWGATAFFPASHSASRVGVLRFCIQITKMARSFVLTAAVLLSCGAFLTAFVAAPRSSHVSAPTASTGTAAALTAATLVTPQAAFADEGSVWIPALSAIGAGFAIGLAAIGSGPEVADDLRGVLLLSLAFMESLTIYGLVIALEQEPMTNVTFDPVECAKPDRLAHCSGLTTEFRLFRAFNITSEYKLQAAKDLFILPHTAMGVCLEVMFIFALCMGNRGLYEHSKILLPMTAIFAIHILPVAGGIPDTLTGLPVNQVLVALLLLATATGAFGMYRDYNANGGEPPTRQRAGRLLFWSWITISVLVNLAPIGEWGMLLTSWNSKASPDVPNPLSGRDFYSKLNCPWLGRIGAMFALFNIFMYAFDVYAEERGARWRSPFSRDGPALWQLARMPYPNVDNNFYQMPERWLEATGECFVLCIGVSWLVTAMFNPGIFRDNILRSIVGYNNLCVGFDSVPARYVAMPLLVMQAVLAARYSYLDTIRLKATRSYLTWWQFQLGYWANTIFAVWMACFPMLLVITAEFDSWMSTKIHLFLFMATLFIMWMMLAGNVIEAPELEFGTKVWFGLFTFHTFMLPVVGTIDVLSFHPELTPDQIPSIRYEYPHPPIPWPVVAYLDYGLFMLLMLTVVFLPEAPPVETRMKVDMNTTFGKIISQEEVEESDSSASGDYKLAVCGYDDDDDDD</sequence>
<feature type="transmembrane region" description="Helical" evidence="3">
    <location>
        <begin position="628"/>
        <end position="651"/>
    </location>
</feature>
<dbReference type="InterPro" id="IPR035921">
    <property type="entry name" value="F/V-ATP_Csub_sf"/>
</dbReference>
<gene>
    <name evidence="4" type="ORF">C1SCF055_LOCUS34777</name>
</gene>
<evidence type="ECO:0000256" key="1">
    <source>
        <dbReference type="ARBA" id="ARBA00006704"/>
    </source>
</evidence>
<dbReference type="EMBL" id="CAMXCT020004523">
    <property type="protein sequence ID" value="CAL1162789.1"/>
    <property type="molecule type" value="Genomic_DNA"/>
</dbReference>
<proteinExistence type="inferred from homology"/>
<comment type="caution">
    <text evidence="4">The sequence shown here is derived from an EMBL/GenBank/DDBJ whole genome shotgun (WGS) entry which is preliminary data.</text>
</comment>
<dbReference type="InterPro" id="IPR038662">
    <property type="entry name" value="ATP_synth_F0_csu_sf"/>
</dbReference>
<dbReference type="SUPFAM" id="SSF81333">
    <property type="entry name" value="F1F0 ATP synthase subunit C"/>
    <property type="match status" value="1"/>
</dbReference>
<evidence type="ECO:0000313" key="5">
    <source>
        <dbReference type="EMBL" id="CAL1162789.1"/>
    </source>
</evidence>
<evidence type="ECO:0000313" key="4">
    <source>
        <dbReference type="EMBL" id="CAI4009414.1"/>
    </source>
</evidence>
<feature type="region of interest" description="Disordered" evidence="2">
    <location>
        <begin position="676"/>
        <end position="703"/>
    </location>
</feature>
<feature type="transmembrane region" description="Helical" evidence="3">
    <location>
        <begin position="279"/>
        <end position="296"/>
    </location>
</feature>
<feature type="transmembrane region" description="Helical" evidence="3">
    <location>
        <begin position="479"/>
        <end position="499"/>
    </location>
</feature>
<dbReference type="EMBL" id="CAMXCT030004523">
    <property type="protein sequence ID" value="CAL4796726.1"/>
    <property type="molecule type" value="Genomic_DNA"/>
</dbReference>
<feature type="transmembrane region" description="Helical" evidence="3">
    <location>
        <begin position="248"/>
        <end position="267"/>
    </location>
</feature>
<keyword evidence="3" id="KW-0812">Transmembrane</keyword>
<feature type="transmembrane region" description="Helical" evidence="3">
    <location>
        <begin position="552"/>
        <end position="573"/>
    </location>
</feature>
<organism evidence="4">
    <name type="scientific">Cladocopium goreaui</name>
    <dbReference type="NCBI Taxonomy" id="2562237"/>
    <lineage>
        <taxon>Eukaryota</taxon>
        <taxon>Sar</taxon>
        <taxon>Alveolata</taxon>
        <taxon>Dinophyceae</taxon>
        <taxon>Suessiales</taxon>
        <taxon>Symbiodiniaceae</taxon>
        <taxon>Cladocopium</taxon>
    </lineage>
</organism>
<accession>A0A9P1DF85</accession>
<reference evidence="5" key="2">
    <citation type="submission" date="2024-04" db="EMBL/GenBank/DDBJ databases">
        <authorList>
            <person name="Chen Y."/>
            <person name="Shah S."/>
            <person name="Dougan E. K."/>
            <person name="Thang M."/>
            <person name="Chan C."/>
        </authorList>
    </citation>
    <scope>NUCLEOTIDE SEQUENCE [LARGE SCALE GENOMIC DNA]</scope>
</reference>
<protein>
    <submittedName>
        <fullName evidence="4">Uncharacterized protein</fullName>
    </submittedName>
</protein>
<feature type="transmembrane region" description="Helical" evidence="3">
    <location>
        <begin position="367"/>
        <end position="389"/>
    </location>
</feature>
<evidence type="ECO:0000256" key="2">
    <source>
        <dbReference type="SAM" id="MobiDB-lite"/>
    </source>
</evidence>
<feature type="transmembrane region" description="Helical" evidence="3">
    <location>
        <begin position="144"/>
        <end position="164"/>
    </location>
</feature>
<reference evidence="4" key="1">
    <citation type="submission" date="2022-10" db="EMBL/GenBank/DDBJ databases">
        <authorList>
            <person name="Chen Y."/>
            <person name="Dougan E. K."/>
            <person name="Chan C."/>
            <person name="Rhodes N."/>
            <person name="Thang M."/>
        </authorList>
    </citation>
    <scope>NUCLEOTIDE SEQUENCE</scope>
</reference>
<keyword evidence="6" id="KW-1185">Reference proteome</keyword>
<dbReference type="Gene3D" id="1.20.20.10">
    <property type="entry name" value="F1F0 ATP synthase subunit C"/>
    <property type="match status" value="1"/>
</dbReference>
<name>A0A9P1DF85_9DINO</name>
<feature type="transmembrane region" description="Helical" evidence="3">
    <location>
        <begin position="432"/>
        <end position="451"/>
    </location>
</feature>
<feature type="transmembrane region" description="Helical" evidence="3">
    <location>
        <begin position="112"/>
        <end position="132"/>
    </location>
</feature>
<comment type="similarity">
    <text evidence="1">Belongs to the ATPase C chain family.</text>
</comment>
<keyword evidence="3" id="KW-0472">Membrane</keyword>
<feature type="transmembrane region" description="Helical" evidence="3">
    <location>
        <begin position="585"/>
        <end position="608"/>
    </location>
</feature>
<evidence type="ECO:0000256" key="3">
    <source>
        <dbReference type="SAM" id="Phobius"/>
    </source>
</evidence>
<dbReference type="AlphaFoldDB" id="A0A9P1DF85"/>
<keyword evidence="3" id="KW-1133">Transmembrane helix</keyword>
<feature type="transmembrane region" description="Helical" evidence="3">
    <location>
        <begin position="215"/>
        <end position="236"/>
    </location>
</feature>
<feature type="transmembrane region" description="Helical" evidence="3">
    <location>
        <begin position="519"/>
        <end position="540"/>
    </location>
</feature>
<evidence type="ECO:0000313" key="6">
    <source>
        <dbReference type="Proteomes" id="UP001152797"/>
    </source>
</evidence>
<dbReference type="Proteomes" id="UP001152797">
    <property type="component" value="Unassembled WGS sequence"/>
</dbReference>
<dbReference type="OrthoDB" id="415725at2759"/>
<feature type="transmembrane region" description="Helical" evidence="3">
    <location>
        <begin position="317"/>
        <end position="338"/>
    </location>
</feature>
<feature type="transmembrane region" description="Helical" evidence="3">
    <location>
        <begin position="55"/>
        <end position="75"/>
    </location>
</feature>